<dbReference type="PANTHER" id="PTHR31544">
    <property type="entry name" value="AIG2-LIKE PROTEIN D"/>
    <property type="match status" value="1"/>
</dbReference>
<dbReference type="InterPro" id="IPR013024">
    <property type="entry name" value="GGCT-like"/>
</dbReference>
<dbReference type="Pfam" id="PF06094">
    <property type="entry name" value="GGACT"/>
    <property type="match status" value="1"/>
</dbReference>
<dbReference type="SUPFAM" id="SSF110857">
    <property type="entry name" value="Gamma-glutamyl cyclotransferase-like"/>
    <property type="match status" value="1"/>
</dbReference>
<evidence type="ECO:0000313" key="6">
    <source>
        <dbReference type="Proteomes" id="UP000807353"/>
    </source>
</evidence>
<dbReference type="CDD" id="cd06661">
    <property type="entry name" value="GGCT_like"/>
    <property type="match status" value="1"/>
</dbReference>
<dbReference type="InterPro" id="IPR009288">
    <property type="entry name" value="AIG2-like_dom"/>
</dbReference>
<evidence type="ECO:0000256" key="1">
    <source>
        <dbReference type="ARBA" id="ARBA00008861"/>
    </source>
</evidence>
<protein>
    <recommendedName>
        <fullName evidence="3">Putative gamma-glutamylcyclotransferase</fullName>
    </recommendedName>
</protein>
<dbReference type="OrthoDB" id="1044435at2759"/>
<gene>
    <name evidence="5" type="ORF">BDZ94DRAFT_1247062</name>
</gene>
<comment type="similarity">
    <text evidence="1">Belongs to the gamma-glutamylcyclotransferase family.</text>
</comment>
<comment type="caution">
    <text evidence="5">The sequence shown here is derived from an EMBL/GenBank/DDBJ whole genome shotgun (WGS) entry which is preliminary data.</text>
</comment>
<dbReference type="Proteomes" id="UP000807353">
    <property type="component" value="Unassembled WGS sequence"/>
</dbReference>
<dbReference type="AlphaFoldDB" id="A0A9P6CIV8"/>
<dbReference type="InterPro" id="IPR036568">
    <property type="entry name" value="GGCT-like_sf"/>
</dbReference>
<keyword evidence="6" id="KW-1185">Reference proteome</keyword>
<proteinExistence type="inferred from homology"/>
<keyword evidence="2" id="KW-0808">Transferase</keyword>
<dbReference type="EMBL" id="MU150234">
    <property type="protein sequence ID" value="KAF9468051.1"/>
    <property type="molecule type" value="Genomic_DNA"/>
</dbReference>
<evidence type="ECO:0000313" key="5">
    <source>
        <dbReference type="EMBL" id="KAF9468051.1"/>
    </source>
</evidence>
<dbReference type="PANTHER" id="PTHR31544:SF2">
    <property type="entry name" value="AIG2-LIKE PROTEIN D"/>
    <property type="match status" value="1"/>
</dbReference>
<sequence length="209" mass="23699">MGETYAFFYGTLMHPKILERVIKNDGSHLAVCPAALMDHTRHKVKNEDYPGLIPYVQGRTLCNRELSPEEKSVRGTLVKGLTEKDMKLLDFFEGPEYIRKGVDVHPLGPMIKLSEYGSDKESLIPSIPPPLPIAIDNSPIIHAETYIYDQFRNLDAELWSFETFVKNNARKWYGGERDDDDNGTEVGRRRAELEGEAALAKFLEESARA</sequence>
<evidence type="ECO:0000259" key="4">
    <source>
        <dbReference type="Pfam" id="PF06094"/>
    </source>
</evidence>
<evidence type="ECO:0000256" key="2">
    <source>
        <dbReference type="ARBA" id="ARBA00022679"/>
    </source>
</evidence>
<dbReference type="Gene3D" id="3.10.490.10">
    <property type="entry name" value="Gamma-glutamyl cyclotransferase-like"/>
    <property type="match status" value="1"/>
</dbReference>
<name>A0A9P6CIV8_9AGAR</name>
<dbReference type="GO" id="GO:0016740">
    <property type="term" value="F:transferase activity"/>
    <property type="evidence" value="ECO:0007669"/>
    <property type="project" value="UniProtKB-KW"/>
</dbReference>
<evidence type="ECO:0000256" key="3">
    <source>
        <dbReference type="ARBA" id="ARBA00030602"/>
    </source>
</evidence>
<dbReference type="InterPro" id="IPR045038">
    <property type="entry name" value="AIG2-like"/>
</dbReference>
<accession>A0A9P6CIV8</accession>
<reference evidence="5" key="1">
    <citation type="submission" date="2020-11" db="EMBL/GenBank/DDBJ databases">
        <authorList>
            <consortium name="DOE Joint Genome Institute"/>
            <person name="Ahrendt S."/>
            <person name="Riley R."/>
            <person name="Andreopoulos W."/>
            <person name="Labutti K."/>
            <person name="Pangilinan J."/>
            <person name="Ruiz-Duenas F.J."/>
            <person name="Barrasa J.M."/>
            <person name="Sanchez-Garcia M."/>
            <person name="Camarero S."/>
            <person name="Miyauchi S."/>
            <person name="Serrano A."/>
            <person name="Linde D."/>
            <person name="Babiker R."/>
            <person name="Drula E."/>
            <person name="Ayuso-Fernandez I."/>
            <person name="Pacheco R."/>
            <person name="Padilla G."/>
            <person name="Ferreira P."/>
            <person name="Barriuso J."/>
            <person name="Kellner H."/>
            <person name="Castanera R."/>
            <person name="Alfaro M."/>
            <person name="Ramirez L."/>
            <person name="Pisabarro A.G."/>
            <person name="Kuo A."/>
            <person name="Tritt A."/>
            <person name="Lipzen A."/>
            <person name="He G."/>
            <person name="Yan M."/>
            <person name="Ng V."/>
            <person name="Cullen D."/>
            <person name="Martin F."/>
            <person name="Rosso M.-N."/>
            <person name="Henrissat B."/>
            <person name="Hibbett D."/>
            <person name="Martinez A.T."/>
            <person name="Grigoriev I.V."/>
        </authorList>
    </citation>
    <scope>NUCLEOTIDE SEQUENCE</scope>
    <source>
        <strain evidence="5">CBS 247.69</strain>
    </source>
</reference>
<organism evidence="5 6">
    <name type="scientific">Collybia nuda</name>
    <dbReference type="NCBI Taxonomy" id="64659"/>
    <lineage>
        <taxon>Eukaryota</taxon>
        <taxon>Fungi</taxon>
        <taxon>Dikarya</taxon>
        <taxon>Basidiomycota</taxon>
        <taxon>Agaricomycotina</taxon>
        <taxon>Agaricomycetes</taxon>
        <taxon>Agaricomycetidae</taxon>
        <taxon>Agaricales</taxon>
        <taxon>Tricholomatineae</taxon>
        <taxon>Clitocybaceae</taxon>
        <taxon>Collybia</taxon>
    </lineage>
</organism>
<feature type="domain" description="Gamma-glutamylcyclotransferase AIG2-like" evidence="4">
    <location>
        <begin position="7"/>
        <end position="104"/>
    </location>
</feature>